<dbReference type="Gene3D" id="1.25.40.20">
    <property type="entry name" value="Ankyrin repeat-containing domain"/>
    <property type="match status" value="2"/>
</dbReference>
<gene>
    <name evidence="6" type="ORF">HNR28_003597</name>
</gene>
<evidence type="ECO:0000256" key="1">
    <source>
        <dbReference type="ARBA" id="ARBA00022737"/>
    </source>
</evidence>
<feature type="compositionally biased region" description="Basic and acidic residues" evidence="4">
    <location>
        <begin position="284"/>
        <end position="296"/>
    </location>
</feature>
<dbReference type="PANTHER" id="PTHR24171">
    <property type="entry name" value="ANKYRIN REPEAT DOMAIN-CONTAINING PROTEIN 39-RELATED"/>
    <property type="match status" value="1"/>
</dbReference>
<comment type="caution">
    <text evidence="6">The sequence shown here is derived from an EMBL/GenBank/DDBJ whole genome shotgun (WGS) entry which is preliminary data.</text>
</comment>
<evidence type="ECO:0000256" key="3">
    <source>
        <dbReference type="PROSITE-ProRule" id="PRU00023"/>
    </source>
</evidence>
<feature type="compositionally biased region" description="Low complexity" evidence="4">
    <location>
        <begin position="237"/>
        <end position="273"/>
    </location>
</feature>
<name>A0A7W9WQF2_CASDE</name>
<dbReference type="Proteomes" id="UP000541136">
    <property type="component" value="Unassembled WGS sequence"/>
</dbReference>
<evidence type="ECO:0000313" key="7">
    <source>
        <dbReference type="Proteomes" id="UP000541136"/>
    </source>
</evidence>
<dbReference type="RefSeq" id="WP_184143092.1">
    <property type="nucleotide sequence ID" value="NZ_JACHIB010000032.1"/>
</dbReference>
<dbReference type="PROSITE" id="PS50088">
    <property type="entry name" value="ANK_REPEAT"/>
    <property type="match status" value="2"/>
</dbReference>
<dbReference type="AlphaFoldDB" id="A0A7W9WQF2"/>
<dbReference type="SUPFAM" id="SSF48403">
    <property type="entry name" value="Ankyrin repeat"/>
    <property type="match status" value="1"/>
</dbReference>
<feature type="repeat" description="ANK" evidence="3">
    <location>
        <begin position="173"/>
        <end position="205"/>
    </location>
</feature>
<dbReference type="Pfam" id="PF12796">
    <property type="entry name" value="Ank_2"/>
    <property type="match status" value="1"/>
</dbReference>
<feature type="repeat" description="ANK" evidence="3">
    <location>
        <begin position="140"/>
        <end position="172"/>
    </location>
</feature>
<dbReference type="SMART" id="SM00248">
    <property type="entry name" value="ANK"/>
    <property type="match status" value="3"/>
</dbReference>
<sequence>MSLSTPARSGARRRRRPSAPALVLALAVALGAGLPPAALAQQAPTADWWSAIRRDDVSAVQGMLLRYTDPNALNALGNPALTQAVRDQSWKVFDALRAAPDVRIDEPNARDETALMYLCILGQTERARALIAAGAQVNRLGWTPLHYAASKAQVDTARMLIEHGAIVNAPGPDGTTPLMMAALSGKAEMVRLLLAHGADPTMFNTARETAADWARKRNHQSLAAALDDVAARTARSRQGGAAAAAQAGEGEAAQGPAPAGPDATPSAPAAKAGAGDESSFSRYFDLDRFEDTPQGR</sequence>
<keyword evidence="1" id="KW-0677">Repeat</keyword>
<feature type="signal peptide" evidence="5">
    <location>
        <begin position="1"/>
        <end position="40"/>
    </location>
</feature>
<reference evidence="6 7" key="1">
    <citation type="submission" date="2020-08" db="EMBL/GenBank/DDBJ databases">
        <title>Genomic Encyclopedia of Type Strains, Phase IV (KMG-IV): sequencing the most valuable type-strain genomes for metagenomic binning, comparative biology and taxonomic classification.</title>
        <authorList>
            <person name="Goeker M."/>
        </authorList>
    </citation>
    <scope>NUCLEOTIDE SEQUENCE [LARGE SCALE GENOMIC DNA]</scope>
    <source>
        <strain evidence="6 7">DSM 12141</strain>
    </source>
</reference>
<proteinExistence type="predicted"/>
<accession>A0A7W9WQF2</accession>
<feature type="region of interest" description="Disordered" evidence="4">
    <location>
        <begin position="237"/>
        <end position="296"/>
    </location>
</feature>
<evidence type="ECO:0000256" key="5">
    <source>
        <dbReference type="SAM" id="SignalP"/>
    </source>
</evidence>
<evidence type="ECO:0000256" key="4">
    <source>
        <dbReference type="SAM" id="MobiDB-lite"/>
    </source>
</evidence>
<evidence type="ECO:0008006" key="8">
    <source>
        <dbReference type="Google" id="ProtNLM"/>
    </source>
</evidence>
<dbReference type="EMBL" id="JACHIB010000032">
    <property type="protein sequence ID" value="MBB6085533.1"/>
    <property type="molecule type" value="Genomic_DNA"/>
</dbReference>
<evidence type="ECO:0000313" key="6">
    <source>
        <dbReference type="EMBL" id="MBB6085533.1"/>
    </source>
</evidence>
<keyword evidence="5" id="KW-0732">Signal</keyword>
<dbReference type="PROSITE" id="PS50297">
    <property type="entry name" value="ANK_REP_REGION"/>
    <property type="match status" value="2"/>
</dbReference>
<dbReference type="InterPro" id="IPR036770">
    <property type="entry name" value="Ankyrin_rpt-contain_sf"/>
</dbReference>
<feature type="chain" id="PRO_5031197444" description="Ankyrin repeat domain-containing protein" evidence="5">
    <location>
        <begin position="41"/>
        <end position="296"/>
    </location>
</feature>
<keyword evidence="2 3" id="KW-0040">ANK repeat</keyword>
<dbReference type="Pfam" id="PF00023">
    <property type="entry name" value="Ank"/>
    <property type="match status" value="1"/>
</dbReference>
<dbReference type="PRINTS" id="PR01415">
    <property type="entry name" value="ANKYRIN"/>
</dbReference>
<organism evidence="6 7">
    <name type="scientific">Castellaniella defragrans</name>
    <name type="common">Alcaligenes defragrans</name>
    <dbReference type="NCBI Taxonomy" id="75697"/>
    <lineage>
        <taxon>Bacteria</taxon>
        <taxon>Pseudomonadati</taxon>
        <taxon>Pseudomonadota</taxon>
        <taxon>Betaproteobacteria</taxon>
        <taxon>Burkholderiales</taxon>
        <taxon>Alcaligenaceae</taxon>
        <taxon>Castellaniella</taxon>
    </lineage>
</organism>
<dbReference type="InterPro" id="IPR002110">
    <property type="entry name" value="Ankyrin_rpt"/>
</dbReference>
<evidence type="ECO:0000256" key="2">
    <source>
        <dbReference type="ARBA" id="ARBA00023043"/>
    </source>
</evidence>
<protein>
    <recommendedName>
        <fullName evidence="8">Ankyrin repeat domain-containing protein</fullName>
    </recommendedName>
</protein>